<dbReference type="InterPro" id="IPR001736">
    <property type="entry name" value="PLipase_D/transphosphatidylase"/>
</dbReference>
<dbReference type="SMART" id="SM00155">
    <property type="entry name" value="PLDc"/>
    <property type="match status" value="2"/>
</dbReference>
<keyword evidence="4" id="KW-0964">Secreted</keyword>
<keyword evidence="8" id="KW-1185">Reference proteome</keyword>
<proteinExistence type="predicted"/>
<evidence type="ECO:0000256" key="1">
    <source>
        <dbReference type="ARBA" id="ARBA00003145"/>
    </source>
</evidence>
<dbReference type="Pfam" id="PF13091">
    <property type="entry name" value="PLDc_2"/>
    <property type="match status" value="1"/>
</dbReference>
<dbReference type="Proteomes" id="UP001241605">
    <property type="component" value="Chromosome"/>
</dbReference>
<evidence type="ECO:0000256" key="4">
    <source>
        <dbReference type="ARBA" id="ARBA00022525"/>
    </source>
</evidence>
<dbReference type="PROSITE" id="PS50035">
    <property type="entry name" value="PLD"/>
    <property type="match status" value="2"/>
</dbReference>
<dbReference type="SUPFAM" id="SSF56024">
    <property type="entry name" value="Phospholipase D/nuclease"/>
    <property type="match status" value="2"/>
</dbReference>
<feature type="domain" description="PLD phosphodiesterase" evidence="6">
    <location>
        <begin position="154"/>
        <end position="181"/>
    </location>
</feature>
<evidence type="ECO:0000259" key="6">
    <source>
        <dbReference type="PROSITE" id="PS50035"/>
    </source>
</evidence>
<accession>A0ABY8QNG9</accession>
<evidence type="ECO:0000256" key="3">
    <source>
        <dbReference type="ARBA" id="ARBA00018392"/>
    </source>
</evidence>
<gene>
    <name evidence="7" type="ORF">QF118_07430</name>
</gene>
<dbReference type="CDD" id="cd09105">
    <property type="entry name" value="PLDc_vPLD1_2_like_2"/>
    <property type="match status" value="1"/>
</dbReference>
<comment type="subcellular location">
    <subcellularLocation>
        <location evidence="2">Secreted</location>
    </subcellularLocation>
</comment>
<evidence type="ECO:0000256" key="5">
    <source>
        <dbReference type="ARBA" id="ARBA00029594"/>
    </source>
</evidence>
<evidence type="ECO:0000256" key="2">
    <source>
        <dbReference type="ARBA" id="ARBA00004613"/>
    </source>
</evidence>
<protein>
    <recommendedName>
        <fullName evidence="3">Phospholipase D</fullName>
    </recommendedName>
    <alternativeName>
        <fullName evidence="5">Choline phosphatase</fullName>
    </alternativeName>
</protein>
<name>A0ABY8QNG9_9RHOB</name>
<dbReference type="EMBL" id="CP124616">
    <property type="protein sequence ID" value="WGW05367.1"/>
    <property type="molecule type" value="Genomic_DNA"/>
</dbReference>
<dbReference type="PANTHER" id="PTHR21248">
    <property type="entry name" value="CARDIOLIPIN SYNTHASE"/>
    <property type="match status" value="1"/>
</dbReference>
<dbReference type="InterPro" id="IPR025202">
    <property type="entry name" value="PLD-like_dom"/>
</dbReference>
<dbReference type="RefSeq" id="WP_282301990.1">
    <property type="nucleotide sequence ID" value="NZ_CP124616.1"/>
</dbReference>
<evidence type="ECO:0000313" key="7">
    <source>
        <dbReference type="EMBL" id="WGW05367.1"/>
    </source>
</evidence>
<feature type="domain" description="PLD phosphodiesterase" evidence="6">
    <location>
        <begin position="382"/>
        <end position="409"/>
    </location>
</feature>
<dbReference type="Gene3D" id="3.30.870.10">
    <property type="entry name" value="Endonuclease Chain A"/>
    <property type="match status" value="2"/>
</dbReference>
<evidence type="ECO:0000313" key="8">
    <source>
        <dbReference type="Proteomes" id="UP001241605"/>
    </source>
</evidence>
<organism evidence="7 8">
    <name type="scientific">Tropicibacter oceani</name>
    <dbReference type="NCBI Taxonomy" id="3058420"/>
    <lineage>
        <taxon>Bacteria</taxon>
        <taxon>Pseudomonadati</taxon>
        <taxon>Pseudomonadota</taxon>
        <taxon>Alphaproteobacteria</taxon>
        <taxon>Rhodobacterales</taxon>
        <taxon>Roseobacteraceae</taxon>
        <taxon>Tropicibacter</taxon>
    </lineage>
</organism>
<reference evidence="7 8" key="1">
    <citation type="submission" date="2023-05" db="EMBL/GenBank/DDBJ databases">
        <title>YMD87, complete Genome.</title>
        <authorList>
            <person name="Zhang J."/>
            <person name="Xu X."/>
        </authorList>
    </citation>
    <scope>NUCLEOTIDE SEQUENCE [LARGE SCALE GENOMIC DNA]</scope>
    <source>
        <strain evidence="7 8">YMD87</strain>
    </source>
</reference>
<dbReference type="PANTHER" id="PTHR21248:SF22">
    <property type="entry name" value="PHOSPHOLIPASE D"/>
    <property type="match status" value="1"/>
</dbReference>
<comment type="function">
    <text evidence="1">Could be a virulence factor.</text>
</comment>
<sequence>MTLTPLITAAKGFPALERLAAKAQDELILSFRILDPETRLREPALTERGLETWADLIAFLSRRGVRIRMLLADFDPLFTSDLHRKAWASASGFADVVQGDTQILCAPHGQRAGAIWKTLMRGKLRREIKRLKAEDPTRLTPIQREVLARGPVLRPATIHQKFAIADGRTCIIGGLDVDERRYDDADHDRPPEDTWHDISVEVADDDFAGALRGHFAECWNAALDCGTSSLAQRAERFDTAIKPQSRADLRLVRTFSAPCTGAVRLAPKPHVTDHEKTLIRLFSEADELVYIETQFLRHAPLVDALCTAAARAKALQLVVIMPAAPERVMFDGDHGWNARHAHGLQIRALDRLRAAFEDRLALLSPAQPRKAPEGAPRLHGAGPVYLHSKVTIVDGLHSMIGSANLNGRSMRWDSEASVLIRDGDFAKGLLADLGSYWMGDTAKERPLTQAATWRAMAETDAQRPPEGRDSYLLPFPLEPGRRFSRFLPFLPDDMF</sequence>